<name>A0A7Z7IHC4_9MYCO</name>
<proteinExistence type="predicted"/>
<dbReference type="Proteomes" id="UP000554965">
    <property type="component" value="Unassembled WGS sequence"/>
</dbReference>
<evidence type="ECO:0000313" key="1">
    <source>
        <dbReference type="EMBL" id="SOJ53449.1"/>
    </source>
</evidence>
<protein>
    <submittedName>
        <fullName evidence="1">Uncharacterized protein</fullName>
    </submittedName>
</protein>
<dbReference type="AlphaFoldDB" id="A0A7Z7IHC4"/>
<dbReference type="EMBL" id="OCTY01000002">
    <property type="protein sequence ID" value="SOJ53449.1"/>
    <property type="molecule type" value="Genomic_DNA"/>
</dbReference>
<sequence>MVVAGPNNHIGQDGVGPICGEWPVGVVTVGSMVMTACAGRRAEWASASARLRPFARGTKVSVRSNSVLASTSG</sequence>
<gene>
    <name evidence="1" type="ORF">MSIMFB_00952</name>
</gene>
<comment type="caution">
    <text evidence="1">The sequence shown here is derived from an EMBL/GenBank/DDBJ whole genome shotgun (WGS) entry which is preliminary data.</text>
</comment>
<reference evidence="1 2" key="1">
    <citation type="submission" date="2017-10" db="EMBL/GenBank/DDBJ databases">
        <authorList>
            <consortium name="Urmite Genomes"/>
        </authorList>
    </citation>
    <scope>NUCLEOTIDE SEQUENCE [LARGE SCALE GENOMIC DNA]</scope>
    <source>
        <strain evidence="1 2">FB-527</strain>
    </source>
</reference>
<organism evidence="1 2">
    <name type="scientific">Mycobacterium simulans</name>
    <dbReference type="NCBI Taxonomy" id="627089"/>
    <lineage>
        <taxon>Bacteria</taxon>
        <taxon>Bacillati</taxon>
        <taxon>Actinomycetota</taxon>
        <taxon>Actinomycetes</taxon>
        <taxon>Mycobacteriales</taxon>
        <taxon>Mycobacteriaceae</taxon>
        <taxon>Mycobacterium</taxon>
    </lineage>
</organism>
<keyword evidence="2" id="KW-1185">Reference proteome</keyword>
<evidence type="ECO:0000313" key="2">
    <source>
        <dbReference type="Proteomes" id="UP000554965"/>
    </source>
</evidence>
<accession>A0A7Z7IHC4</accession>